<evidence type="ECO:0000313" key="3">
    <source>
        <dbReference type="Proteomes" id="UP000272400"/>
    </source>
</evidence>
<dbReference type="OrthoDB" id="5243187at2"/>
<dbReference type="EMBL" id="RJKE01000001">
    <property type="protein sequence ID" value="ROO89759.1"/>
    <property type="molecule type" value="Genomic_DNA"/>
</dbReference>
<comment type="caution">
    <text evidence="2">The sequence shown here is derived from an EMBL/GenBank/DDBJ whole genome shotgun (WGS) entry which is preliminary data.</text>
</comment>
<organism evidence="2 3">
    <name type="scientific">Actinocorallia herbida</name>
    <dbReference type="NCBI Taxonomy" id="58109"/>
    <lineage>
        <taxon>Bacteria</taxon>
        <taxon>Bacillati</taxon>
        <taxon>Actinomycetota</taxon>
        <taxon>Actinomycetes</taxon>
        <taxon>Streptosporangiales</taxon>
        <taxon>Thermomonosporaceae</taxon>
        <taxon>Actinocorallia</taxon>
    </lineage>
</organism>
<dbReference type="Pfam" id="PF02036">
    <property type="entry name" value="SCP2"/>
    <property type="match status" value="1"/>
</dbReference>
<dbReference type="InterPro" id="IPR003033">
    <property type="entry name" value="SCP2_sterol-bd_dom"/>
</dbReference>
<dbReference type="InterPro" id="IPR036527">
    <property type="entry name" value="SCP2_sterol-bd_dom_sf"/>
</dbReference>
<evidence type="ECO:0000313" key="2">
    <source>
        <dbReference type="EMBL" id="ROO89759.1"/>
    </source>
</evidence>
<dbReference type="Gene3D" id="3.30.1050.10">
    <property type="entry name" value="SCP2 sterol-binding domain"/>
    <property type="match status" value="1"/>
</dbReference>
<evidence type="ECO:0000259" key="1">
    <source>
        <dbReference type="Pfam" id="PF02036"/>
    </source>
</evidence>
<dbReference type="AlphaFoldDB" id="A0A3N1D8G5"/>
<dbReference type="SUPFAM" id="SSF55718">
    <property type="entry name" value="SCP-like"/>
    <property type="match status" value="1"/>
</dbReference>
<dbReference type="RefSeq" id="WP_123668799.1">
    <property type="nucleotide sequence ID" value="NZ_RJKE01000001.1"/>
</dbReference>
<reference evidence="2 3" key="1">
    <citation type="submission" date="2018-11" db="EMBL/GenBank/DDBJ databases">
        <title>Sequencing the genomes of 1000 actinobacteria strains.</title>
        <authorList>
            <person name="Klenk H.-P."/>
        </authorList>
    </citation>
    <scope>NUCLEOTIDE SEQUENCE [LARGE SCALE GENOMIC DNA]</scope>
    <source>
        <strain evidence="2 3">DSM 44254</strain>
    </source>
</reference>
<keyword evidence="3" id="KW-1185">Reference proteome</keyword>
<accession>A0A3N1D8G5</accession>
<proteinExistence type="predicted"/>
<dbReference type="Proteomes" id="UP000272400">
    <property type="component" value="Unassembled WGS sequence"/>
</dbReference>
<gene>
    <name evidence="2" type="ORF">EDD29_7466</name>
</gene>
<name>A0A3N1D8G5_9ACTN</name>
<protein>
    <submittedName>
        <fullName evidence="2">SCP-2 sterol transfer family protein</fullName>
    </submittedName>
</protein>
<feature type="domain" description="SCP2" evidence="1">
    <location>
        <begin position="37"/>
        <end position="110"/>
    </location>
</feature>
<sequence>MAKHAFLSAAWLDAVDALRPEWPEPPAELAGLLINLIVKGGPDGDVQVHTNSGVVARGLDASATTTVTVPFEVAERLYVKNDPSLVMTAIMSGDLTIEGDSAQVMALIGVQGEPTAEQLAFQRKIQDLTA</sequence>